<dbReference type="InterPro" id="IPR036366">
    <property type="entry name" value="PGBDSf"/>
</dbReference>
<evidence type="ECO:0000313" key="3">
    <source>
        <dbReference type="EMBL" id="MCP8940820.1"/>
    </source>
</evidence>
<proteinExistence type="predicted"/>
<keyword evidence="4" id="KW-1185">Reference proteome</keyword>
<dbReference type="InterPro" id="IPR052354">
    <property type="entry name" value="Cell_Wall_Dynamics_Protein"/>
</dbReference>
<dbReference type="EMBL" id="JANCLU010000028">
    <property type="protein sequence ID" value="MCP8940820.1"/>
    <property type="molecule type" value="Genomic_DNA"/>
</dbReference>
<name>A0ABT1LJC2_9HYPH</name>
<evidence type="ECO:0000259" key="1">
    <source>
        <dbReference type="Pfam" id="PF00182"/>
    </source>
</evidence>
<dbReference type="RefSeq" id="WP_254746020.1">
    <property type="nucleotide sequence ID" value="NZ_JANCLU010000028.1"/>
</dbReference>
<dbReference type="Proteomes" id="UP001205890">
    <property type="component" value="Unassembled WGS sequence"/>
</dbReference>
<evidence type="ECO:0000259" key="2">
    <source>
        <dbReference type="Pfam" id="PF01471"/>
    </source>
</evidence>
<dbReference type="InterPro" id="IPR036365">
    <property type="entry name" value="PGBD-like_sf"/>
</dbReference>
<dbReference type="Pfam" id="PF00182">
    <property type="entry name" value="Glyco_hydro_19"/>
    <property type="match status" value="1"/>
</dbReference>
<dbReference type="Gene3D" id="1.10.530.10">
    <property type="match status" value="1"/>
</dbReference>
<accession>A0ABT1LJC2</accession>
<protein>
    <submittedName>
        <fullName evidence="3">Peptidoglycan-binding protein</fullName>
    </submittedName>
</protein>
<sequence length="271" mass="28970">MIPIDGDALREIAPRMSGPRAAKQKAIFEALSGSLAATLDEAAINTRLRAAHFLAQICHESDGFCTCEEYASGSAYEGRRDLGNLQPNDGRRFKGRGLIQLTGRANYRAFGARLGVDLEADPEAAADPKLSLRIACLYWTDRNINPKADRDDLIAVTRAINGGLNGLDARRAALTRAKTVLARLAAAEVMAAEPTPVDEVARRGCASDSVGDLQRMLHDLGFPVAVDGSFGPATELAVMRFQMEHGLEADGIVGAQTWSALRQAQAPSRAA</sequence>
<dbReference type="SUPFAM" id="SSF53955">
    <property type="entry name" value="Lysozyme-like"/>
    <property type="match status" value="1"/>
</dbReference>
<dbReference type="PANTHER" id="PTHR34408:SF1">
    <property type="entry name" value="GLYCOSYL HYDROLASE FAMILY 19 DOMAIN-CONTAINING PROTEIN HI_1415"/>
    <property type="match status" value="1"/>
</dbReference>
<dbReference type="PANTHER" id="PTHR34408">
    <property type="entry name" value="FAMILY PROTEIN, PUTATIVE-RELATED"/>
    <property type="match status" value="1"/>
</dbReference>
<dbReference type="InterPro" id="IPR023346">
    <property type="entry name" value="Lysozyme-like_dom_sf"/>
</dbReference>
<gene>
    <name evidence="3" type="ORF">NK718_20025</name>
</gene>
<feature type="domain" description="Glycoside hydrolase family 19 catalytic" evidence="1">
    <location>
        <begin position="38"/>
        <end position="148"/>
    </location>
</feature>
<feature type="domain" description="Peptidoglycan binding-like" evidence="2">
    <location>
        <begin position="208"/>
        <end position="261"/>
    </location>
</feature>
<dbReference type="SUPFAM" id="SSF47090">
    <property type="entry name" value="PGBD-like"/>
    <property type="match status" value="1"/>
</dbReference>
<evidence type="ECO:0000313" key="4">
    <source>
        <dbReference type="Proteomes" id="UP001205890"/>
    </source>
</evidence>
<dbReference type="InterPro" id="IPR000726">
    <property type="entry name" value="Glyco_hydro_19_cat"/>
</dbReference>
<organism evidence="3 4">
    <name type="scientific">Alsobacter ponti</name>
    <dbReference type="NCBI Taxonomy" id="2962936"/>
    <lineage>
        <taxon>Bacteria</taxon>
        <taxon>Pseudomonadati</taxon>
        <taxon>Pseudomonadota</taxon>
        <taxon>Alphaproteobacteria</taxon>
        <taxon>Hyphomicrobiales</taxon>
        <taxon>Alsobacteraceae</taxon>
        <taxon>Alsobacter</taxon>
    </lineage>
</organism>
<dbReference type="InterPro" id="IPR002477">
    <property type="entry name" value="Peptidoglycan-bd-like"/>
</dbReference>
<dbReference type="Pfam" id="PF01471">
    <property type="entry name" value="PG_binding_1"/>
    <property type="match status" value="1"/>
</dbReference>
<dbReference type="Gene3D" id="1.10.101.10">
    <property type="entry name" value="PGBD-like superfamily/PGBD"/>
    <property type="match status" value="1"/>
</dbReference>
<comment type="caution">
    <text evidence="3">The sequence shown here is derived from an EMBL/GenBank/DDBJ whole genome shotgun (WGS) entry which is preliminary data.</text>
</comment>
<reference evidence="3 4" key="1">
    <citation type="submission" date="2022-07" db="EMBL/GenBank/DDBJ databases">
        <authorList>
            <person name="Li W.-J."/>
            <person name="Deng Q.-Q."/>
        </authorList>
    </citation>
    <scope>NUCLEOTIDE SEQUENCE [LARGE SCALE GENOMIC DNA]</scope>
    <source>
        <strain evidence="3 4">SYSU M60028</strain>
    </source>
</reference>